<dbReference type="AlphaFoldDB" id="A0A0H5QDN1"/>
<keyword evidence="1" id="KW-0456">Lyase</keyword>
<dbReference type="SMART" id="SM01130">
    <property type="entry name" value="DHDPS"/>
    <property type="match status" value="1"/>
</dbReference>
<dbReference type="EMBL" id="LN852892">
    <property type="protein sequence ID" value="CRY94227.1"/>
    <property type="molecule type" value="Genomic_DNA"/>
</dbReference>
<dbReference type="SUPFAM" id="SSF51569">
    <property type="entry name" value="Aldolase"/>
    <property type="match status" value="1"/>
</dbReference>
<organism evidence="3">
    <name type="scientific">uncultured prokaryote</name>
    <dbReference type="NCBI Taxonomy" id="198431"/>
    <lineage>
        <taxon>unclassified sequences</taxon>
        <taxon>environmental samples</taxon>
    </lineage>
</organism>
<dbReference type="GO" id="GO:0019262">
    <property type="term" value="P:N-acetylneuraminate catabolic process"/>
    <property type="evidence" value="ECO:0007669"/>
    <property type="project" value="TreeGrafter"/>
</dbReference>
<evidence type="ECO:0000256" key="1">
    <source>
        <dbReference type="ARBA" id="ARBA00023239"/>
    </source>
</evidence>
<dbReference type="PANTHER" id="PTHR42849">
    <property type="entry name" value="N-ACETYLNEURAMINATE LYASE"/>
    <property type="match status" value="1"/>
</dbReference>
<evidence type="ECO:0000313" key="3">
    <source>
        <dbReference type="EMBL" id="CRY94227.1"/>
    </source>
</evidence>
<protein>
    <recommendedName>
        <fullName evidence="4">Dihydrodipicolinate synthase</fullName>
    </recommendedName>
</protein>
<dbReference type="PIRSF" id="PIRSF001365">
    <property type="entry name" value="DHDPS"/>
    <property type="match status" value="1"/>
</dbReference>
<dbReference type="PROSITE" id="PS00666">
    <property type="entry name" value="DHDPS_2"/>
    <property type="match status" value="1"/>
</dbReference>
<evidence type="ECO:0008006" key="4">
    <source>
        <dbReference type="Google" id="ProtNLM"/>
    </source>
</evidence>
<dbReference type="Gene3D" id="3.20.20.70">
    <property type="entry name" value="Aldolase class I"/>
    <property type="match status" value="1"/>
</dbReference>
<dbReference type="InterPro" id="IPR002220">
    <property type="entry name" value="DapA-like"/>
</dbReference>
<keyword evidence="2" id="KW-0704">Schiff base</keyword>
<sequence length="301" mass="32434">MNNCIRGVVPPMVTPLKDDGSLDAEGTGRLVEHILSGGVHGLFLLGTTGEAPDLPYEVRRELVVRVCRQVNGHVPVLVGITDTVFSESLKLAEFAKSCGAAALVAAPPYYFASGQPELIAYYTKLADKVPLPLCLYNMPSQVKVMIEVKTVVELAKHPNIVGLKDSSGNIGYFNACRYQLRDQKDFAILMGPEEAMGEAVLMGASGGVAGGANIFPKTFVGVYNAAVAKDVDKVRELQERIMRVSSLIYGVGHHNSSFVKGVKCALSLMGICSDTLAAPREPFNEKDRELIRQRLVELGAL</sequence>
<accession>A0A0H5QDN1</accession>
<dbReference type="Pfam" id="PF00701">
    <property type="entry name" value="DHDPS"/>
    <property type="match status" value="1"/>
</dbReference>
<name>A0A0H5QDN1_9ZZZZ</name>
<dbReference type="GO" id="GO:0008747">
    <property type="term" value="F:N-acetylneuraminate lyase activity"/>
    <property type="evidence" value="ECO:0007669"/>
    <property type="project" value="TreeGrafter"/>
</dbReference>
<reference evidence="3" key="1">
    <citation type="submission" date="2015-06" db="EMBL/GenBank/DDBJ databases">
        <authorList>
            <person name="Joergensen T."/>
        </authorList>
    </citation>
    <scope>NUCLEOTIDE SEQUENCE</scope>
    <source>
        <strain evidence="3">RGRH0214</strain>
    </source>
</reference>
<dbReference type="PRINTS" id="PR00146">
    <property type="entry name" value="DHPICSNTHASE"/>
</dbReference>
<evidence type="ECO:0000256" key="2">
    <source>
        <dbReference type="ARBA" id="ARBA00023270"/>
    </source>
</evidence>
<dbReference type="CDD" id="cd00408">
    <property type="entry name" value="DHDPS-like"/>
    <property type="match status" value="1"/>
</dbReference>
<dbReference type="InterPro" id="IPR013785">
    <property type="entry name" value="Aldolase_TIM"/>
</dbReference>
<dbReference type="InterPro" id="IPR020625">
    <property type="entry name" value="Schiff_base-form_aldolases_AS"/>
</dbReference>
<dbReference type="PANTHER" id="PTHR42849:SF1">
    <property type="entry name" value="N-ACETYLNEURAMINATE LYASE"/>
    <property type="match status" value="1"/>
</dbReference>
<proteinExistence type="predicted"/>
<reference evidence="3" key="2">
    <citation type="submission" date="2015-07" db="EMBL/GenBank/DDBJ databases">
        <title>Plasmids, circular viruses and viroids from rat gut.</title>
        <authorList>
            <person name="Jorgensen T.J."/>
            <person name="Hansen M.A."/>
            <person name="Xu Z."/>
            <person name="Tabak M.A."/>
            <person name="Sorensen S.J."/>
            <person name="Hansen L.H."/>
        </authorList>
    </citation>
    <scope>NUCLEOTIDE SEQUENCE</scope>
    <source>
        <strain evidence="3">RGRH0214</strain>
    </source>
</reference>